<keyword evidence="6" id="KW-0808">Transferase</keyword>
<keyword evidence="25" id="KW-1185">Reference proteome</keyword>
<comment type="caution">
    <text evidence="24">The sequence shown here is derived from an EMBL/GenBank/DDBJ whole genome shotgun (WGS) entry which is preliminary data.</text>
</comment>
<feature type="transmembrane region" description="Helical" evidence="23">
    <location>
        <begin position="142"/>
        <end position="159"/>
    </location>
</feature>
<dbReference type="RefSeq" id="WP_330135246.1">
    <property type="nucleotide sequence ID" value="NZ_JAUTXY010000010.1"/>
</dbReference>
<dbReference type="NCBIfam" id="TIGR02614">
    <property type="entry name" value="ftsW"/>
    <property type="match status" value="1"/>
</dbReference>
<evidence type="ECO:0000256" key="10">
    <source>
        <dbReference type="ARBA" id="ARBA00022989"/>
    </source>
</evidence>
<evidence type="ECO:0000256" key="5">
    <source>
        <dbReference type="ARBA" id="ARBA00022676"/>
    </source>
</evidence>
<feature type="transmembrane region" description="Helical" evidence="23">
    <location>
        <begin position="187"/>
        <end position="207"/>
    </location>
</feature>
<feature type="compositionally biased region" description="Low complexity" evidence="22">
    <location>
        <begin position="421"/>
        <end position="435"/>
    </location>
</feature>
<evidence type="ECO:0000256" key="1">
    <source>
        <dbReference type="ARBA" id="ARBA00004651"/>
    </source>
</evidence>
<keyword evidence="3" id="KW-1003">Cell membrane</keyword>
<keyword evidence="9" id="KW-0573">Peptidoglycan synthesis</keyword>
<feature type="transmembrane region" description="Helical" evidence="23">
    <location>
        <begin position="44"/>
        <end position="63"/>
    </location>
</feature>
<feature type="compositionally biased region" description="Basic and acidic residues" evidence="22">
    <location>
        <begin position="513"/>
        <end position="528"/>
    </location>
</feature>
<gene>
    <name evidence="24" type="primary">ftsW</name>
    <name evidence="24" type="ORF">Q7514_20255</name>
</gene>
<evidence type="ECO:0000256" key="12">
    <source>
        <dbReference type="ARBA" id="ARBA00023306"/>
    </source>
</evidence>
<evidence type="ECO:0000256" key="7">
    <source>
        <dbReference type="ARBA" id="ARBA00022692"/>
    </source>
</evidence>
<keyword evidence="4" id="KW-0132">Cell division</keyword>
<dbReference type="Proteomes" id="UP001336020">
    <property type="component" value="Unassembled WGS sequence"/>
</dbReference>
<evidence type="ECO:0000256" key="23">
    <source>
        <dbReference type="SAM" id="Phobius"/>
    </source>
</evidence>
<comment type="subcellular location">
    <subcellularLocation>
        <location evidence="1">Cell membrane</location>
        <topology evidence="1">Multi-pass membrane protein</topology>
    </subcellularLocation>
</comment>
<keyword evidence="8" id="KW-0133">Cell shape</keyword>
<feature type="transmembrane region" description="Helical" evidence="23">
    <location>
        <begin position="263"/>
        <end position="290"/>
    </location>
</feature>
<comment type="similarity">
    <text evidence="16">Belongs to the SEDS family. FtsW subfamily.</text>
</comment>
<dbReference type="Pfam" id="PF01098">
    <property type="entry name" value="FTSW_RODA_SPOVE"/>
    <property type="match status" value="1"/>
</dbReference>
<feature type="transmembrane region" description="Helical" evidence="23">
    <location>
        <begin position="338"/>
        <end position="357"/>
    </location>
</feature>
<feature type="transmembrane region" description="Helical" evidence="23">
    <location>
        <begin position="302"/>
        <end position="326"/>
    </location>
</feature>
<evidence type="ECO:0000256" key="21">
    <source>
        <dbReference type="ARBA" id="ARBA00049966"/>
    </source>
</evidence>
<organism evidence="24 25">
    <name type="scientific">Rhodococcus artemisiae</name>
    <dbReference type="NCBI Taxonomy" id="714159"/>
    <lineage>
        <taxon>Bacteria</taxon>
        <taxon>Bacillati</taxon>
        <taxon>Actinomycetota</taxon>
        <taxon>Actinomycetes</taxon>
        <taxon>Mycobacteriales</taxon>
        <taxon>Nocardiaceae</taxon>
        <taxon>Rhodococcus</taxon>
    </lineage>
</organism>
<evidence type="ECO:0000256" key="16">
    <source>
        <dbReference type="ARBA" id="ARBA00038053"/>
    </source>
</evidence>
<keyword evidence="11 23" id="KW-0472">Membrane</keyword>
<evidence type="ECO:0000256" key="20">
    <source>
        <dbReference type="ARBA" id="ARBA00049902"/>
    </source>
</evidence>
<evidence type="ECO:0000256" key="14">
    <source>
        <dbReference type="ARBA" id="ARBA00032370"/>
    </source>
</evidence>
<feature type="compositionally biased region" description="Basic and acidic residues" evidence="22">
    <location>
        <begin position="439"/>
        <end position="503"/>
    </location>
</feature>
<evidence type="ECO:0000256" key="15">
    <source>
        <dbReference type="ARBA" id="ARBA00033270"/>
    </source>
</evidence>
<sequence>MARPLASFHLVVTIAVLLTVLGLVMVLSSSSVEAVAAEDSPYRMFTSQIVFACVGFVAFYVALQIPVRTMRRFAFPAFAVSVVLLVLVLIPGIGTESQGTRGWFVVAGISLQPSEIAKITIAMWGAHILASRRGENSTLKEMIVPLVPAALLVTILIVLQPDLGTTVSLIIVVLALLWFAGLPLKIFLGIVGTAVASAAVLALTAGYRSARVRAFFNPGDDPQGAGYQARQARFSLADGGIWGRGLGQSRAKWSYLPNAHNDFIFAIIGEELGFIGGVAVIGLFALFAYVGLRIAMRSVDPFLRLFTATATVWIIGQAFINVGYVVGLLPVTGLQLPLVSAGGTSTATTLLMFGLIANAARHEPEAIAALHAGQDGRLARIMKIRKPEAYRPTRSDAPGGAPRRAKPPRGRGNPRAGGTGTALATRTQRAPAGTATRRRAADSARGRDAEGARGRDAGGARGRDAGGARGRDAGGARARDAEGARARDAEGARARGSRTERTNNGRAASQNTRRRDGNGRTGERGNRR</sequence>
<evidence type="ECO:0000256" key="18">
    <source>
        <dbReference type="ARBA" id="ARBA00041418"/>
    </source>
</evidence>
<feature type="transmembrane region" description="Helical" evidence="23">
    <location>
        <begin position="165"/>
        <end position="182"/>
    </location>
</feature>
<dbReference type="InterPro" id="IPR001182">
    <property type="entry name" value="FtsW/RodA"/>
</dbReference>
<evidence type="ECO:0000313" key="24">
    <source>
        <dbReference type="EMBL" id="MEE2059858.1"/>
    </source>
</evidence>
<dbReference type="EC" id="2.4.99.28" evidence="19"/>
<evidence type="ECO:0000256" key="3">
    <source>
        <dbReference type="ARBA" id="ARBA00022475"/>
    </source>
</evidence>
<reference evidence="24 25" key="1">
    <citation type="submission" date="2023-07" db="EMBL/GenBank/DDBJ databases">
        <authorList>
            <person name="Girao M."/>
            <person name="Carvalho M.F."/>
        </authorList>
    </citation>
    <scope>NUCLEOTIDE SEQUENCE [LARGE SCALE GENOMIC DNA]</scope>
    <source>
        <strain evidence="24 25">YIM65754</strain>
    </source>
</reference>
<keyword evidence="5" id="KW-0328">Glycosyltransferase</keyword>
<evidence type="ECO:0000256" key="11">
    <source>
        <dbReference type="ARBA" id="ARBA00023136"/>
    </source>
</evidence>
<dbReference type="PROSITE" id="PS00428">
    <property type="entry name" value="FTSW_RODA_SPOVE"/>
    <property type="match status" value="1"/>
</dbReference>
<evidence type="ECO:0000256" key="6">
    <source>
        <dbReference type="ARBA" id="ARBA00022679"/>
    </source>
</evidence>
<protein>
    <recommendedName>
        <fullName evidence="17">Probable peptidoglycan glycosyltransferase FtsW</fullName>
        <ecNumber evidence="19">2.4.99.28</ecNumber>
    </recommendedName>
    <alternativeName>
        <fullName evidence="18">Cell division protein FtsW</fullName>
    </alternativeName>
    <alternativeName>
        <fullName evidence="15">Cell wall polymerase</fullName>
    </alternativeName>
    <alternativeName>
        <fullName evidence="14">Peptidoglycan polymerase</fullName>
    </alternativeName>
</protein>
<feature type="compositionally biased region" description="Basic and acidic residues" evidence="22">
    <location>
        <begin position="385"/>
        <end position="394"/>
    </location>
</feature>
<evidence type="ECO:0000256" key="13">
    <source>
        <dbReference type="ARBA" id="ARBA00023316"/>
    </source>
</evidence>
<accession>A0ABU7LE96</accession>
<evidence type="ECO:0000256" key="17">
    <source>
        <dbReference type="ARBA" id="ARBA00041185"/>
    </source>
</evidence>
<name>A0ABU7LE96_9NOCA</name>
<keyword evidence="12" id="KW-0131">Cell cycle</keyword>
<comment type="pathway">
    <text evidence="2">Cell wall biogenesis; peptidoglycan biosynthesis.</text>
</comment>
<feature type="region of interest" description="Disordered" evidence="22">
    <location>
        <begin position="384"/>
        <end position="528"/>
    </location>
</feature>
<dbReference type="InterPro" id="IPR018365">
    <property type="entry name" value="Cell_cycle_FtsW-rel_CS"/>
</dbReference>
<dbReference type="PANTHER" id="PTHR30474:SF2">
    <property type="entry name" value="PEPTIDOGLYCAN GLYCOSYLTRANSFERASE FTSW-RELATED"/>
    <property type="match status" value="1"/>
</dbReference>
<evidence type="ECO:0000256" key="4">
    <source>
        <dbReference type="ARBA" id="ARBA00022618"/>
    </source>
</evidence>
<keyword evidence="10 23" id="KW-1133">Transmembrane helix</keyword>
<comment type="function">
    <text evidence="21">Peptidoglycan polymerase that is essential for cell division.</text>
</comment>
<evidence type="ECO:0000313" key="25">
    <source>
        <dbReference type="Proteomes" id="UP001336020"/>
    </source>
</evidence>
<evidence type="ECO:0000256" key="9">
    <source>
        <dbReference type="ARBA" id="ARBA00022984"/>
    </source>
</evidence>
<comment type="catalytic activity">
    <reaction evidence="20">
        <text>[GlcNAc-(1-&gt;4)-Mur2Ac(oyl-L-Ala-gamma-D-Glu-L-Lys-D-Ala-D-Ala)](n)-di-trans,octa-cis-undecaprenyl diphosphate + beta-D-GlcNAc-(1-&gt;4)-Mur2Ac(oyl-L-Ala-gamma-D-Glu-L-Lys-D-Ala-D-Ala)-di-trans,octa-cis-undecaprenyl diphosphate = [GlcNAc-(1-&gt;4)-Mur2Ac(oyl-L-Ala-gamma-D-Glu-L-Lys-D-Ala-D-Ala)](n+1)-di-trans,octa-cis-undecaprenyl diphosphate + di-trans,octa-cis-undecaprenyl diphosphate + H(+)</text>
        <dbReference type="Rhea" id="RHEA:23708"/>
        <dbReference type="Rhea" id="RHEA-COMP:9602"/>
        <dbReference type="Rhea" id="RHEA-COMP:9603"/>
        <dbReference type="ChEBI" id="CHEBI:15378"/>
        <dbReference type="ChEBI" id="CHEBI:58405"/>
        <dbReference type="ChEBI" id="CHEBI:60033"/>
        <dbReference type="ChEBI" id="CHEBI:78435"/>
        <dbReference type="EC" id="2.4.99.28"/>
    </reaction>
</comment>
<keyword evidence="7 23" id="KW-0812">Transmembrane</keyword>
<proteinExistence type="inferred from homology"/>
<dbReference type="PANTHER" id="PTHR30474">
    <property type="entry name" value="CELL CYCLE PROTEIN"/>
    <property type="match status" value="1"/>
</dbReference>
<evidence type="ECO:0000256" key="19">
    <source>
        <dbReference type="ARBA" id="ARBA00044770"/>
    </source>
</evidence>
<dbReference type="InterPro" id="IPR013437">
    <property type="entry name" value="FtsW"/>
</dbReference>
<dbReference type="EMBL" id="JAUTXY010000010">
    <property type="protein sequence ID" value="MEE2059858.1"/>
    <property type="molecule type" value="Genomic_DNA"/>
</dbReference>
<keyword evidence="13" id="KW-0961">Cell wall biogenesis/degradation</keyword>
<feature type="transmembrane region" description="Helical" evidence="23">
    <location>
        <begin position="75"/>
        <end position="93"/>
    </location>
</feature>
<evidence type="ECO:0000256" key="2">
    <source>
        <dbReference type="ARBA" id="ARBA00004752"/>
    </source>
</evidence>
<evidence type="ECO:0000256" key="22">
    <source>
        <dbReference type="SAM" id="MobiDB-lite"/>
    </source>
</evidence>
<evidence type="ECO:0000256" key="8">
    <source>
        <dbReference type="ARBA" id="ARBA00022960"/>
    </source>
</evidence>